<dbReference type="PANTHER" id="PTHR46437">
    <property type="entry name" value="MORN REPEAT-CONTAINING PROTEIN 5"/>
    <property type="match status" value="1"/>
</dbReference>
<keyword evidence="4" id="KW-0966">Cell projection</keyword>
<evidence type="ECO:0000256" key="2">
    <source>
        <dbReference type="ARBA" id="ARBA00022846"/>
    </source>
</evidence>
<keyword evidence="2" id="KW-0282">Flagellum</keyword>
<sequence length="320" mass="36443">MTFGPYCKMPDRRFYSELQRVLRPGDTEQLTNKDPPRSIPPGHYDVGDGFYSPRTKCVVDYVTGEILRIPTVDKEQWIADNCRKADVEAIGYRPELYENWFEEVPEDLGSHSYSAEEKEILDLILQAGRELDSSSNSSRRNTHMSLQSKLDMTSFRELRSMSSAVVSAEFESFLKRIIRELEENKNKLSGRLDSDEAKSQRTQEDEDNDELVKFLKEITAQSSLKVKVPSKDSLFTQNPSAKVQNKSLLKVYSSLSSLTATSADLYKSVSQQLEVSRTKKVLPADESQFMGSRVRYRVDYTDFDSSVLTKNTSADGHPLQ</sequence>
<dbReference type="AlphaFoldDB" id="A0A1B6KM15"/>
<keyword evidence="3" id="KW-0969">Cilium</keyword>
<feature type="region of interest" description="Disordered" evidence="5">
    <location>
        <begin position="25"/>
        <end position="45"/>
    </location>
</feature>
<protein>
    <submittedName>
        <fullName evidence="6">Uncharacterized protein</fullName>
    </submittedName>
</protein>
<name>A0A1B6KM15_9HEMI</name>
<dbReference type="GO" id="GO:0031514">
    <property type="term" value="C:motile cilium"/>
    <property type="evidence" value="ECO:0007669"/>
    <property type="project" value="UniProtKB-SubCell"/>
</dbReference>
<proteinExistence type="predicted"/>
<evidence type="ECO:0000256" key="1">
    <source>
        <dbReference type="ARBA" id="ARBA00004230"/>
    </source>
</evidence>
<accession>A0A1B6KM15</accession>
<evidence type="ECO:0000256" key="4">
    <source>
        <dbReference type="ARBA" id="ARBA00023273"/>
    </source>
</evidence>
<organism evidence="6">
    <name type="scientific">Graphocephala atropunctata</name>
    <dbReference type="NCBI Taxonomy" id="36148"/>
    <lineage>
        <taxon>Eukaryota</taxon>
        <taxon>Metazoa</taxon>
        <taxon>Ecdysozoa</taxon>
        <taxon>Arthropoda</taxon>
        <taxon>Hexapoda</taxon>
        <taxon>Insecta</taxon>
        <taxon>Pterygota</taxon>
        <taxon>Neoptera</taxon>
        <taxon>Paraneoptera</taxon>
        <taxon>Hemiptera</taxon>
        <taxon>Auchenorrhyncha</taxon>
        <taxon>Membracoidea</taxon>
        <taxon>Cicadellidae</taxon>
        <taxon>Cicadellinae</taxon>
        <taxon>Cicadellini</taxon>
        <taxon>Graphocephala</taxon>
    </lineage>
</organism>
<evidence type="ECO:0000256" key="3">
    <source>
        <dbReference type="ARBA" id="ARBA00023069"/>
    </source>
</evidence>
<gene>
    <name evidence="6" type="ORF">g.20587</name>
</gene>
<evidence type="ECO:0000313" key="6">
    <source>
        <dbReference type="EMBL" id="JAT12480.1"/>
    </source>
</evidence>
<dbReference type="PANTHER" id="PTHR46437:SF1">
    <property type="entry name" value="MORN REPEAT-CONTAINING PROTEIN 5"/>
    <property type="match status" value="1"/>
</dbReference>
<dbReference type="InterPro" id="IPR042814">
    <property type="entry name" value="Morn5"/>
</dbReference>
<feature type="region of interest" description="Disordered" evidence="5">
    <location>
        <begin position="188"/>
        <end position="208"/>
    </location>
</feature>
<evidence type="ECO:0000256" key="5">
    <source>
        <dbReference type="SAM" id="MobiDB-lite"/>
    </source>
</evidence>
<comment type="subcellular location">
    <subcellularLocation>
        <location evidence="1">Cell projection</location>
        <location evidence="1">Cilium</location>
        <location evidence="1">Flagellum</location>
    </subcellularLocation>
</comment>
<feature type="compositionally biased region" description="Basic and acidic residues" evidence="5">
    <location>
        <begin position="188"/>
        <end position="203"/>
    </location>
</feature>
<dbReference type="EMBL" id="GEBQ01027497">
    <property type="protein sequence ID" value="JAT12480.1"/>
    <property type="molecule type" value="Transcribed_RNA"/>
</dbReference>
<reference evidence="6" key="1">
    <citation type="submission" date="2015-11" db="EMBL/GenBank/DDBJ databases">
        <title>De novo transcriptome assembly of four potential Pierce s Disease insect vectors from Arizona vineyards.</title>
        <authorList>
            <person name="Tassone E.E."/>
        </authorList>
    </citation>
    <scope>NUCLEOTIDE SEQUENCE</scope>
</reference>